<comment type="caution">
    <text evidence="1">The sequence shown here is derived from an EMBL/GenBank/DDBJ whole genome shotgun (WGS) entry which is preliminary data.</text>
</comment>
<evidence type="ECO:0000313" key="2">
    <source>
        <dbReference type="Proteomes" id="UP000320762"/>
    </source>
</evidence>
<sequence length="121" mass="13460">MLFADSVSFSSLLSQPVSAAMVHDQLQPITQKPASTSASDRHAKSKKKCVKILRAFFVVGSSFWPRLHTVRDRGARFTRDFWSLPNPPFNNGREDESGMCPFSQCPGNVKILLPPLLQLSV</sequence>
<evidence type="ECO:0000313" key="1">
    <source>
        <dbReference type="EMBL" id="TRM69954.1"/>
    </source>
</evidence>
<dbReference type="Proteomes" id="UP000320762">
    <property type="component" value="Unassembled WGS sequence"/>
</dbReference>
<organism evidence="1 2">
    <name type="scientific">Schizophyllum amplum</name>
    <dbReference type="NCBI Taxonomy" id="97359"/>
    <lineage>
        <taxon>Eukaryota</taxon>
        <taxon>Fungi</taxon>
        <taxon>Dikarya</taxon>
        <taxon>Basidiomycota</taxon>
        <taxon>Agaricomycotina</taxon>
        <taxon>Agaricomycetes</taxon>
        <taxon>Agaricomycetidae</taxon>
        <taxon>Agaricales</taxon>
        <taxon>Schizophyllaceae</taxon>
        <taxon>Schizophyllum</taxon>
    </lineage>
</organism>
<name>A0A550CYT7_9AGAR</name>
<proteinExistence type="predicted"/>
<protein>
    <submittedName>
        <fullName evidence="1">Uncharacterized protein</fullName>
    </submittedName>
</protein>
<dbReference type="AlphaFoldDB" id="A0A550CYT7"/>
<keyword evidence="2" id="KW-1185">Reference proteome</keyword>
<gene>
    <name evidence="1" type="ORF">BD626DRAFT_475855</name>
</gene>
<accession>A0A550CYT7</accession>
<reference evidence="1 2" key="1">
    <citation type="journal article" date="2019" name="New Phytol.">
        <title>Comparative genomics reveals unique wood-decay strategies and fruiting body development in the Schizophyllaceae.</title>
        <authorList>
            <person name="Almasi E."/>
            <person name="Sahu N."/>
            <person name="Krizsan K."/>
            <person name="Balint B."/>
            <person name="Kovacs G.M."/>
            <person name="Kiss B."/>
            <person name="Cseklye J."/>
            <person name="Drula E."/>
            <person name="Henrissat B."/>
            <person name="Nagy I."/>
            <person name="Chovatia M."/>
            <person name="Adam C."/>
            <person name="LaButti K."/>
            <person name="Lipzen A."/>
            <person name="Riley R."/>
            <person name="Grigoriev I.V."/>
            <person name="Nagy L.G."/>
        </authorList>
    </citation>
    <scope>NUCLEOTIDE SEQUENCE [LARGE SCALE GENOMIC DNA]</scope>
    <source>
        <strain evidence="1 2">NL-1724</strain>
    </source>
</reference>
<dbReference type="EMBL" id="VDMD01000001">
    <property type="protein sequence ID" value="TRM69954.1"/>
    <property type="molecule type" value="Genomic_DNA"/>
</dbReference>